<name>A0A1H6FXP4_THEAL</name>
<feature type="domain" description="DhaL" evidence="2">
    <location>
        <begin position="7"/>
        <end position="221"/>
    </location>
</feature>
<feature type="compositionally biased region" description="Low complexity" evidence="1">
    <location>
        <begin position="460"/>
        <end position="471"/>
    </location>
</feature>
<dbReference type="AlphaFoldDB" id="A0A1H6FXP4"/>
<dbReference type="EMBL" id="FNWJ01000002">
    <property type="protein sequence ID" value="SEH15182.1"/>
    <property type="molecule type" value="Genomic_DNA"/>
</dbReference>
<proteinExistence type="predicted"/>
<dbReference type="OrthoDB" id="9760324at2"/>
<organism evidence="3 4">
    <name type="scientific">Thermoleophilum album</name>
    <dbReference type="NCBI Taxonomy" id="29539"/>
    <lineage>
        <taxon>Bacteria</taxon>
        <taxon>Bacillati</taxon>
        <taxon>Actinomycetota</taxon>
        <taxon>Thermoleophilia</taxon>
        <taxon>Thermoleophilales</taxon>
        <taxon>Thermoleophilaceae</taxon>
        <taxon>Thermoleophilum</taxon>
    </lineage>
</organism>
<keyword evidence="4" id="KW-1185">Reference proteome</keyword>
<dbReference type="RefSeq" id="WP_093118414.1">
    <property type="nucleotide sequence ID" value="NZ_FNWJ01000002.1"/>
</dbReference>
<dbReference type="GO" id="GO:0006071">
    <property type="term" value="P:glycerol metabolic process"/>
    <property type="evidence" value="ECO:0007669"/>
    <property type="project" value="InterPro"/>
</dbReference>
<evidence type="ECO:0000256" key="1">
    <source>
        <dbReference type="SAM" id="MobiDB-lite"/>
    </source>
</evidence>
<evidence type="ECO:0000313" key="4">
    <source>
        <dbReference type="Proteomes" id="UP000222056"/>
    </source>
</evidence>
<dbReference type="Pfam" id="PF02734">
    <property type="entry name" value="Dak2"/>
    <property type="match status" value="1"/>
</dbReference>
<dbReference type="PANTHER" id="PTHR33434">
    <property type="entry name" value="DEGV DOMAIN-CONTAINING PROTEIN DR_1986-RELATED"/>
    <property type="match status" value="1"/>
</dbReference>
<dbReference type="InterPro" id="IPR004007">
    <property type="entry name" value="DhaL_dom"/>
</dbReference>
<gene>
    <name evidence="3" type="ORF">SAMN02745716_1867</name>
</gene>
<dbReference type="Pfam" id="PF13684">
    <property type="entry name" value="FakA-like_C"/>
    <property type="match status" value="1"/>
</dbReference>
<dbReference type="SMART" id="SM01121">
    <property type="entry name" value="Dak1_2"/>
    <property type="match status" value="1"/>
</dbReference>
<dbReference type="Pfam" id="PF21645">
    <property type="entry name" value="FakA-like_M"/>
    <property type="match status" value="1"/>
</dbReference>
<dbReference type="InterPro" id="IPR033470">
    <property type="entry name" value="FakA-like_C"/>
</dbReference>
<feature type="region of interest" description="Disordered" evidence="1">
    <location>
        <begin position="456"/>
        <end position="483"/>
    </location>
</feature>
<dbReference type="InterPro" id="IPR036117">
    <property type="entry name" value="DhaL_dom_sf"/>
</dbReference>
<dbReference type="GO" id="GO:0004371">
    <property type="term" value="F:glycerone kinase activity"/>
    <property type="evidence" value="ECO:0007669"/>
    <property type="project" value="InterPro"/>
</dbReference>
<accession>A0A1H6FXP4</accession>
<dbReference type="Proteomes" id="UP000222056">
    <property type="component" value="Unassembled WGS sequence"/>
</dbReference>
<dbReference type="InterPro" id="IPR050270">
    <property type="entry name" value="DegV_domain_contain"/>
</dbReference>
<sequence length="561" mass="59058">MADDILARFRKVVAGALAELERRRTEVNDLNVFPVPDGDTGDNMSLTLRAVVEELDRLAAQGLDRIGRDEVVAAVARAALLGARGNSGVILSQIVRGAAEELASRRGQPVDPALLSAALARAADAAYASVREPAEGTMLTVVRAMASAVAHLVARAPQVRFEGTIAPEQQDRLLADVLERALEAGRQAVAESPVRLAALREAGVVDAGAYGLCALLAGAIAALRGAPVQLEHHAPAARPAIHSPAHTSTSYRYCTNFALTGRDLDATSLRLRLEELGDSVLVVGDTRTLRIHLHTNEPDRATALCASCGEVSRLEVADMWAQVDERRARLAAATKERPRCGVVAVASGSGVVRLFEELGAVVVEAADRQLGAPDLLAAVNATGGEEVLLLPNGVTHREACEAAARLAERNVVVVPTEAPQQGLALLVEFDPERSARDNAKRMAERANGVAYGGVRRAQQGEVEGTGSEVEGTGSGSARDDGDGGAAVAWLGDERTVLCRSPSEALRVLFEEVGRGAELVTVLVGRQAPIGDEELRQLAPPGAELEVLPGGDPEWWWLVAAE</sequence>
<dbReference type="SMART" id="SM01120">
    <property type="entry name" value="Dak2"/>
    <property type="match status" value="1"/>
</dbReference>
<dbReference type="InterPro" id="IPR048394">
    <property type="entry name" value="FakA-like_M"/>
</dbReference>
<dbReference type="PROSITE" id="PS51480">
    <property type="entry name" value="DHAL"/>
    <property type="match status" value="1"/>
</dbReference>
<dbReference type="SUPFAM" id="SSF101473">
    <property type="entry name" value="DhaL-like"/>
    <property type="match status" value="1"/>
</dbReference>
<evidence type="ECO:0000259" key="2">
    <source>
        <dbReference type="PROSITE" id="PS51480"/>
    </source>
</evidence>
<reference evidence="4" key="1">
    <citation type="submission" date="2016-10" db="EMBL/GenBank/DDBJ databases">
        <authorList>
            <person name="Varghese N."/>
            <person name="Submissions S."/>
        </authorList>
    </citation>
    <scope>NUCLEOTIDE SEQUENCE [LARGE SCALE GENOMIC DNA]</scope>
    <source>
        <strain evidence="4">ATCC 35263</strain>
    </source>
</reference>
<dbReference type="Gene3D" id="1.25.40.340">
    <property type="match status" value="1"/>
</dbReference>
<protein>
    <recommendedName>
        <fullName evidence="2">DhaL domain-containing protein</fullName>
    </recommendedName>
</protein>
<dbReference type="STRING" id="29539.SAMN02745716_1867"/>
<dbReference type="PANTHER" id="PTHR33434:SF4">
    <property type="entry name" value="PHOSPHATASE PROTEIN"/>
    <property type="match status" value="1"/>
</dbReference>
<evidence type="ECO:0000313" key="3">
    <source>
        <dbReference type="EMBL" id="SEH15182.1"/>
    </source>
</evidence>